<protein>
    <recommendedName>
        <fullName evidence="2">FHA domain-containing protein</fullName>
    </recommendedName>
</protein>
<dbReference type="EMBL" id="DS480382">
    <property type="protein sequence ID" value="EDO19116.1"/>
    <property type="molecule type" value="Genomic_DNA"/>
</dbReference>
<accession>A7TF91</accession>
<dbReference type="GeneID" id="5547445"/>
<dbReference type="FunCoup" id="A7TF91">
    <property type="interactions" value="407"/>
</dbReference>
<reference evidence="3 4" key="1">
    <citation type="journal article" date="2007" name="Proc. Natl. Acad. Sci. U.S.A.">
        <title>Independent sorting-out of thousands of duplicated gene pairs in two yeast species descended from a whole-genome duplication.</title>
        <authorList>
            <person name="Scannell D.R."/>
            <person name="Frank A.C."/>
            <person name="Conant G.C."/>
            <person name="Byrne K.P."/>
            <person name="Woolfit M."/>
            <person name="Wolfe K.H."/>
        </authorList>
    </citation>
    <scope>NUCLEOTIDE SEQUENCE [LARGE SCALE GENOMIC DNA]</scope>
    <source>
        <strain evidence="4">ATCC 22028 / DSM 70294 / BCRC 21397 / CBS 2163 / NBRC 10782 / NRRL Y-8283 / UCD 57-17</strain>
    </source>
</reference>
<dbReference type="Pfam" id="PF00498">
    <property type="entry name" value="FHA"/>
    <property type="match status" value="1"/>
</dbReference>
<keyword evidence="4" id="KW-1185">Reference proteome</keyword>
<evidence type="ECO:0000259" key="2">
    <source>
        <dbReference type="PROSITE" id="PS50006"/>
    </source>
</evidence>
<dbReference type="InterPro" id="IPR008984">
    <property type="entry name" value="SMAD_FHA_dom_sf"/>
</dbReference>
<dbReference type="SMART" id="SM00240">
    <property type="entry name" value="FHA"/>
    <property type="match status" value="1"/>
</dbReference>
<dbReference type="PhylomeDB" id="A7TF91"/>
<feature type="compositionally biased region" description="Basic and acidic residues" evidence="1">
    <location>
        <begin position="213"/>
        <end position="223"/>
    </location>
</feature>
<dbReference type="KEGG" id="vpo:Kpol_2000p84"/>
<feature type="region of interest" description="Disordered" evidence="1">
    <location>
        <begin position="1"/>
        <end position="28"/>
    </location>
</feature>
<feature type="domain" description="FHA" evidence="2">
    <location>
        <begin position="48"/>
        <end position="100"/>
    </location>
</feature>
<dbReference type="Gene3D" id="2.60.200.20">
    <property type="match status" value="1"/>
</dbReference>
<dbReference type="PROSITE" id="PS50006">
    <property type="entry name" value="FHA_DOMAIN"/>
    <property type="match status" value="1"/>
</dbReference>
<evidence type="ECO:0000313" key="3">
    <source>
        <dbReference type="EMBL" id="EDO19116.1"/>
    </source>
</evidence>
<evidence type="ECO:0000256" key="1">
    <source>
        <dbReference type="SAM" id="MobiDB-lite"/>
    </source>
</evidence>
<evidence type="ECO:0000313" key="4">
    <source>
        <dbReference type="Proteomes" id="UP000000267"/>
    </source>
</evidence>
<sequence>MGRLSSPVRHSHSHENSNSSELEPSHSEKKFNVPPIHIELNPNDSTEQKIGRLSSECNIILPKLKNISRVHATLTYSKADNKIKLRCLGLNGLVVVFPRKLSCQLGRRDNVNPVYELSTDASQFNGHSEKEFIKHNDLSSFVLLKDETVYMPYIKNTIIDFRQVETFVTMKQLDYPEHEVASSNIELPSTPVRSFTEVNKEHPVISTPVRQQKRNELNRRKLESPSPIKKDSHHKHKQNKTQAIQKSESPEELIKNMNEKGINCIELGRVLANHLAFANVQQTPLSQLQSVNSKISTLSRSQVRALLHEEPCIGVIFRQGKDAAGKPLDEEYYYDLENDPDQERRNLVSSLKGGRTGLRSCRRTHKQYFWKKPAK</sequence>
<gene>
    <name evidence="3" type="ORF">Kpol_2000p84</name>
</gene>
<dbReference type="SUPFAM" id="SSF49879">
    <property type="entry name" value="SMAD/FHA domain"/>
    <property type="match status" value="1"/>
</dbReference>
<dbReference type="HOGENOM" id="CLU_649111_0_0_1"/>
<dbReference type="CDD" id="cd22699">
    <property type="entry name" value="FHA_PLM2-like"/>
    <property type="match status" value="1"/>
</dbReference>
<dbReference type="InParanoid" id="A7TF91"/>
<dbReference type="OrthoDB" id="5348546at2759"/>
<dbReference type="STRING" id="436907.A7TF91"/>
<dbReference type="Proteomes" id="UP000000267">
    <property type="component" value="Unassembled WGS sequence"/>
</dbReference>
<feature type="region of interest" description="Disordered" evidence="1">
    <location>
        <begin position="196"/>
        <end position="251"/>
    </location>
</feature>
<dbReference type="OMA" id="FIAVHIT"/>
<name>A7TF91_VANPO</name>
<dbReference type="AlphaFoldDB" id="A7TF91"/>
<dbReference type="eggNOG" id="ENOG502RZJP">
    <property type="taxonomic scope" value="Eukaryota"/>
</dbReference>
<organism evidence="4">
    <name type="scientific">Vanderwaltozyma polyspora (strain ATCC 22028 / DSM 70294 / BCRC 21397 / CBS 2163 / NBRC 10782 / NRRL Y-8283 / UCD 57-17)</name>
    <name type="common">Kluyveromyces polysporus</name>
    <dbReference type="NCBI Taxonomy" id="436907"/>
    <lineage>
        <taxon>Eukaryota</taxon>
        <taxon>Fungi</taxon>
        <taxon>Dikarya</taxon>
        <taxon>Ascomycota</taxon>
        <taxon>Saccharomycotina</taxon>
        <taxon>Saccharomycetes</taxon>
        <taxon>Saccharomycetales</taxon>
        <taxon>Saccharomycetaceae</taxon>
        <taxon>Vanderwaltozyma</taxon>
    </lineage>
</organism>
<dbReference type="InterPro" id="IPR000253">
    <property type="entry name" value="FHA_dom"/>
</dbReference>
<dbReference type="RefSeq" id="XP_001646974.1">
    <property type="nucleotide sequence ID" value="XM_001646924.1"/>
</dbReference>
<proteinExistence type="predicted"/>